<evidence type="ECO:0000313" key="2">
    <source>
        <dbReference type="Proteomes" id="UP000507470"/>
    </source>
</evidence>
<gene>
    <name evidence="1" type="ORF">MCOR_28827</name>
</gene>
<dbReference type="PANTHER" id="PTHR33568:SF3">
    <property type="entry name" value="DNA-DIRECTED DNA POLYMERASE"/>
    <property type="match status" value="1"/>
</dbReference>
<proteinExistence type="predicted"/>
<dbReference type="Proteomes" id="UP000507470">
    <property type="component" value="Unassembled WGS sequence"/>
</dbReference>
<dbReference type="AlphaFoldDB" id="A0A6J8CG76"/>
<keyword evidence="2" id="KW-1185">Reference proteome</keyword>
<sequence length="506" mass="58264">MCMPMAISVCFLKTCRTVSSSEWHTLTSDDTGCMPGKVLKHRTAPQWFYKHVMDKGRKKCFNFAKRLCEIADVSTEKQCSINDIECFEKVIPSKLGNKFIRISENETGRKKAFLYLIDDNECGHFAAIVSITGFFCCSFFCEDCLKPYSDKDRHSCQTLLTGNSLSCRACNRTCRSIACFQRHIEENTTKKGLSYTECCKRYEYVTESSLFYHVEHVLKKHQGKCTHNEQERIITGTYATPEIMLAKEKGYRVLKLYEVWHFPDDTQYDKNTNSGGLFTDYIQMFLKIKPEGRGFSQHCQTEEEKRLYKENEGINLDYDNIKVNPGLRSLAELCLNSFWGKFGQRLLLKKHALFHESEADKFFQIISDPTKVVENFHIVSNDTIQLEWTQNSKFPPVDAKTNIFIAIFTTMWARLKLYEGSDMLEDRVLYTDTDSCIYVSQKGKPELSLGKYLGELTSEIPADEGNVVEFVSGGPKNYAYRTLKTKTCKVKGFTLNVTNSYIVNFN</sequence>
<dbReference type="PANTHER" id="PTHR33568">
    <property type="entry name" value="DNA POLYMERASE"/>
    <property type="match status" value="1"/>
</dbReference>
<dbReference type="EMBL" id="CACVKT020005247">
    <property type="protein sequence ID" value="CAC5394024.1"/>
    <property type="molecule type" value="Genomic_DNA"/>
</dbReference>
<accession>A0A6J8CG76</accession>
<dbReference type="InterPro" id="IPR043502">
    <property type="entry name" value="DNA/RNA_pol_sf"/>
</dbReference>
<evidence type="ECO:0000313" key="1">
    <source>
        <dbReference type="EMBL" id="CAC5394024.1"/>
    </source>
</evidence>
<dbReference type="Gene3D" id="3.90.1600.10">
    <property type="entry name" value="Palm domain of DNA polymerase"/>
    <property type="match status" value="1"/>
</dbReference>
<name>A0A6J8CG76_MYTCO</name>
<reference evidence="1 2" key="1">
    <citation type="submission" date="2020-06" db="EMBL/GenBank/DDBJ databases">
        <authorList>
            <person name="Li R."/>
            <person name="Bekaert M."/>
        </authorList>
    </citation>
    <scope>NUCLEOTIDE SEQUENCE [LARGE SCALE GENOMIC DNA]</scope>
    <source>
        <strain evidence="2">wild</strain>
    </source>
</reference>
<dbReference type="OrthoDB" id="6102725at2759"/>
<protein>
    <submittedName>
        <fullName evidence="1">Uncharacterized protein</fullName>
    </submittedName>
</protein>
<dbReference type="SUPFAM" id="SSF56672">
    <property type="entry name" value="DNA/RNA polymerases"/>
    <property type="match status" value="1"/>
</dbReference>
<organism evidence="1 2">
    <name type="scientific">Mytilus coruscus</name>
    <name type="common">Sea mussel</name>
    <dbReference type="NCBI Taxonomy" id="42192"/>
    <lineage>
        <taxon>Eukaryota</taxon>
        <taxon>Metazoa</taxon>
        <taxon>Spiralia</taxon>
        <taxon>Lophotrochozoa</taxon>
        <taxon>Mollusca</taxon>
        <taxon>Bivalvia</taxon>
        <taxon>Autobranchia</taxon>
        <taxon>Pteriomorphia</taxon>
        <taxon>Mytilida</taxon>
        <taxon>Mytiloidea</taxon>
        <taxon>Mytilidae</taxon>
        <taxon>Mytilinae</taxon>
        <taxon>Mytilus</taxon>
    </lineage>
</organism>
<dbReference type="InterPro" id="IPR023211">
    <property type="entry name" value="DNA_pol_palm_dom_sf"/>
</dbReference>